<feature type="region of interest" description="Disordered" evidence="6">
    <location>
        <begin position="1"/>
        <end position="59"/>
    </location>
</feature>
<dbReference type="Proteomes" id="UP000008909">
    <property type="component" value="Unassembled WGS sequence"/>
</dbReference>
<gene>
    <name evidence="8" type="ORF">CLF_111871</name>
</gene>
<sequence length="290" mass="32191">MQITYTNQQDPSASSPNSLNQSEVDPLLQVSQNQKQLYSKQSGDTNTRPSPAQGEAVSSHVVPGAAFNTTPIYDAQGSLVGLQTPCEAISPAEDSMVDHGGQIGYAPLPPVFPYSITSPSIGCSAFPNYSLNQAFPYHSQQQQQQYLHYQSQPQNHDFHPKPVLLTSENAMMTEQGHKTVIRGLPKPTHSFDSCPAVCSLFAIFCCPITLWCSLPALVYSLCSYTDYRAADMDRYQRKSDVARHLVITACIIGLLLCITWAILAFFYYELIITTIGDIIRVIQHRFYTTR</sequence>
<keyword evidence="5 7" id="KW-0472">Membrane</keyword>
<keyword evidence="9" id="KW-1185">Reference proteome</keyword>
<evidence type="ECO:0000256" key="5">
    <source>
        <dbReference type="ARBA" id="ARBA00023136"/>
    </source>
</evidence>
<keyword evidence="4 7" id="KW-1133">Transmembrane helix</keyword>
<dbReference type="InterPro" id="IPR007593">
    <property type="entry name" value="CD225/Dispanin_fam"/>
</dbReference>
<keyword evidence="3 7" id="KW-0812">Transmembrane</keyword>
<name>H2KVC3_CLOSI</name>
<proteinExistence type="inferred from homology"/>
<evidence type="ECO:0000256" key="7">
    <source>
        <dbReference type="SAM" id="Phobius"/>
    </source>
</evidence>
<protein>
    <submittedName>
        <fullName evidence="8">Uncharacterized protein</fullName>
    </submittedName>
</protein>
<dbReference type="GO" id="GO:0016020">
    <property type="term" value="C:membrane"/>
    <property type="evidence" value="ECO:0007669"/>
    <property type="project" value="UniProtKB-SubCell"/>
</dbReference>
<dbReference type="AlphaFoldDB" id="H2KVC3"/>
<reference evidence="8" key="1">
    <citation type="journal article" date="2011" name="Genome Biol.">
        <title>The draft genome of the carcinogenic human liver fluke Clonorchis sinensis.</title>
        <authorList>
            <person name="Wang X."/>
            <person name="Chen W."/>
            <person name="Huang Y."/>
            <person name="Sun J."/>
            <person name="Men J."/>
            <person name="Liu H."/>
            <person name="Luo F."/>
            <person name="Guo L."/>
            <person name="Lv X."/>
            <person name="Deng C."/>
            <person name="Zhou C."/>
            <person name="Fan Y."/>
            <person name="Li X."/>
            <person name="Huang L."/>
            <person name="Hu Y."/>
            <person name="Liang C."/>
            <person name="Hu X."/>
            <person name="Xu J."/>
            <person name="Yu X."/>
        </authorList>
    </citation>
    <scope>NUCLEOTIDE SEQUENCE [LARGE SCALE GENOMIC DNA]</scope>
    <source>
        <strain evidence="8">Henan</strain>
    </source>
</reference>
<dbReference type="EMBL" id="DF144458">
    <property type="protein sequence ID" value="GAA41170.1"/>
    <property type="molecule type" value="Genomic_DNA"/>
</dbReference>
<evidence type="ECO:0000256" key="3">
    <source>
        <dbReference type="ARBA" id="ARBA00022692"/>
    </source>
</evidence>
<evidence type="ECO:0000313" key="9">
    <source>
        <dbReference type="Proteomes" id="UP000008909"/>
    </source>
</evidence>
<organism evidence="8 9">
    <name type="scientific">Clonorchis sinensis</name>
    <name type="common">Chinese liver fluke</name>
    <dbReference type="NCBI Taxonomy" id="79923"/>
    <lineage>
        <taxon>Eukaryota</taxon>
        <taxon>Metazoa</taxon>
        <taxon>Spiralia</taxon>
        <taxon>Lophotrochozoa</taxon>
        <taxon>Platyhelminthes</taxon>
        <taxon>Trematoda</taxon>
        <taxon>Digenea</taxon>
        <taxon>Opisthorchiida</taxon>
        <taxon>Opisthorchiata</taxon>
        <taxon>Opisthorchiidae</taxon>
        <taxon>Clonorchis</taxon>
    </lineage>
</organism>
<comment type="subcellular location">
    <subcellularLocation>
        <location evidence="1">Membrane</location>
    </subcellularLocation>
</comment>
<accession>H2KVC3</accession>
<evidence type="ECO:0000256" key="2">
    <source>
        <dbReference type="ARBA" id="ARBA00006843"/>
    </source>
</evidence>
<evidence type="ECO:0000256" key="4">
    <source>
        <dbReference type="ARBA" id="ARBA00022989"/>
    </source>
</evidence>
<evidence type="ECO:0000256" key="1">
    <source>
        <dbReference type="ARBA" id="ARBA00004370"/>
    </source>
</evidence>
<feature type="compositionally biased region" description="Polar residues" evidence="6">
    <location>
        <begin position="1"/>
        <end position="50"/>
    </location>
</feature>
<evidence type="ECO:0000256" key="6">
    <source>
        <dbReference type="SAM" id="MobiDB-lite"/>
    </source>
</evidence>
<evidence type="ECO:0000313" key="8">
    <source>
        <dbReference type="EMBL" id="GAA41170.1"/>
    </source>
</evidence>
<dbReference type="Pfam" id="PF04505">
    <property type="entry name" value="CD225"/>
    <property type="match status" value="1"/>
</dbReference>
<feature type="transmembrane region" description="Helical" evidence="7">
    <location>
        <begin position="200"/>
        <end position="224"/>
    </location>
</feature>
<feature type="transmembrane region" description="Helical" evidence="7">
    <location>
        <begin position="245"/>
        <end position="268"/>
    </location>
</feature>
<comment type="similarity">
    <text evidence="2">Belongs to the CD225/Dispanin family.</text>
</comment>